<dbReference type="InterPro" id="IPR006121">
    <property type="entry name" value="HMA_dom"/>
</dbReference>
<evidence type="ECO:0000313" key="3">
    <source>
        <dbReference type="Proteomes" id="UP000265541"/>
    </source>
</evidence>
<dbReference type="EMBL" id="QYJN01000007">
    <property type="protein sequence ID" value="RIP32932.1"/>
    <property type="molecule type" value="Genomic_DNA"/>
</dbReference>
<gene>
    <name evidence="2" type="ORF">BUZ14_12365</name>
</gene>
<dbReference type="RefSeq" id="WP_119486160.1">
    <property type="nucleotide sequence ID" value="NZ_QYJN01000007.1"/>
</dbReference>
<proteinExistence type="predicted"/>
<accession>A0A3A0VMD6</accession>
<evidence type="ECO:0000259" key="1">
    <source>
        <dbReference type="PROSITE" id="PS50846"/>
    </source>
</evidence>
<protein>
    <submittedName>
        <fullName evidence="2">Heavy-metal-associated domain-containing protein</fullName>
    </submittedName>
</protein>
<evidence type="ECO:0000313" key="2">
    <source>
        <dbReference type="EMBL" id="RIP32932.1"/>
    </source>
</evidence>
<dbReference type="CDD" id="cd00371">
    <property type="entry name" value="HMA"/>
    <property type="match status" value="1"/>
</dbReference>
<dbReference type="Gene3D" id="3.30.70.100">
    <property type="match status" value="1"/>
</dbReference>
<dbReference type="Pfam" id="PF00403">
    <property type="entry name" value="HMA"/>
    <property type="match status" value="1"/>
</dbReference>
<dbReference type="SUPFAM" id="SSF55008">
    <property type="entry name" value="HMA, heavy metal-associated domain"/>
    <property type="match status" value="1"/>
</dbReference>
<dbReference type="NCBIfam" id="NF047536">
    <property type="entry name" value="Cu_chaper_CsoZ"/>
    <property type="match status" value="1"/>
</dbReference>
<reference evidence="2 3" key="1">
    <citation type="journal article" date="2016" name="Front. Microbiol.">
        <title>Comprehensive Phylogenetic Analysis of Bovine Non-aureus Staphylococci Species Based on Whole-Genome Sequencing.</title>
        <authorList>
            <person name="Naushad S."/>
            <person name="Barkema H.W."/>
            <person name="Luby C."/>
            <person name="Condas L.A."/>
            <person name="Nobrega D.B."/>
            <person name="Carson D.A."/>
            <person name="De Buck J."/>
        </authorList>
    </citation>
    <scope>NUCLEOTIDE SEQUENCE [LARGE SCALE GENOMIC DNA]</scope>
    <source>
        <strain evidence="2 3">SNUC 4781</strain>
    </source>
</reference>
<dbReference type="GO" id="GO:0046872">
    <property type="term" value="F:metal ion binding"/>
    <property type="evidence" value="ECO:0007669"/>
    <property type="project" value="InterPro"/>
</dbReference>
<dbReference type="PROSITE" id="PS50846">
    <property type="entry name" value="HMA_2"/>
    <property type="match status" value="1"/>
</dbReference>
<dbReference type="AlphaFoldDB" id="A0A3A0VMD6"/>
<organism evidence="2 3">
    <name type="scientific">Staphylococcus gallinarum</name>
    <dbReference type="NCBI Taxonomy" id="1293"/>
    <lineage>
        <taxon>Bacteria</taxon>
        <taxon>Bacillati</taxon>
        <taxon>Bacillota</taxon>
        <taxon>Bacilli</taxon>
        <taxon>Bacillales</taxon>
        <taxon>Staphylococcaceae</taxon>
        <taxon>Staphylococcus</taxon>
    </lineage>
</organism>
<comment type="caution">
    <text evidence="2">The sequence shown here is derived from an EMBL/GenBank/DDBJ whole genome shotgun (WGS) entry which is preliminary data.</text>
</comment>
<dbReference type="InterPro" id="IPR036163">
    <property type="entry name" value="HMA_dom_sf"/>
</dbReference>
<sequence length="67" mass="7425">MQRQTIRVSGISVQSNIEQLRETLANIDGVNSVSINIEDSIITLEFETPASLNNLEKAVYDLGYTVL</sequence>
<dbReference type="OrthoDB" id="2410348at2"/>
<dbReference type="Proteomes" id="UP000265541">
    <property type="component" value="Unassembled WGS sequence"/>
</dbReference>
<name>A0A3A0VMD6_STAGA</name>
<feature type="domain" description="HMA" evidence="1">
    <location>
        <begin position="2"/>
        <end position="67"/>
    </location>
</feature>